<evidence type="ECO:0000256" key="5">
    <source>
        <dbReference type="ARBA" id="ARBA00022737"/>
    </source>
</evidence>
<sequence length="250" mass="27739">MNQTLEGHTGVVQVITWNEKFNKITTSDQQGLIIVWMLYKGSWYEEMINNRNKSVVSDMKWDTDGTRICIVYEDGGVIVGSVDGNRIWGKEINCGNLLVVEWSPDNSVILFGLINGEILIYDYAGNFLSKVSIYCLNNIHGAVRLVGMHWYHGEKGLVEPNCPTLAICYDIGRCQLMRSQLDTDPILLDTGIEITCSAWNENGSLLAIAGLQKGIALSQSNSGKGSERDVNVVQFYSAFGEVTKNIMVST</sequence>
<protein>
    <submittedName>
        <fullName evidence="10">WD domain G-beta repeat protein</fullName>
    </submittedName>
</protein>
<reference evidence="10" key="1">
    <citation type="submission" date="2019-05" db="EMBL/GenBank/DDBJ databases">
        <title>Annotation for the trematode Paragonimus heterotremus.</title>
        <authorList>
            <person name="Choi Y.-J."/>
        </authorList>
    </citation>
    <scope>NUCLEOTIDE SEQUENCE</scope>
    <source>
        <strain evidence="10">LC</strain>
    </source>
</reference>
<dbReference type="GO" id="GO:0005737">
    <property type="term" value="C:cytoplasm"/>
    <property type="evidence" value="ECO:0007669"/>
    <property type="project" value="UniProtKB-SubCell"/>
</dbReference>
<comment type="caution">
    <text evidence="10">The sequence shown here is derived from an EMBL/GenBank/DDBJ whole genome shotgun (WGS) entry which is preliminary data.</text>
</comment>
<dbReference type="GO" id="GO:0030991">
    <property type="term" value="C:intraciliary transport particle A"/>
    <property type="evidence" value="ECO:0007669"/>
    <property type="project" value="TreeGrafter"/>
</dbReference>
<evidence type="ECO:0000313" key="11">
    <source>
        <dbReference type="Proteomes" id="UP000748531"/>
    </source>
</evidence>
<dbReference type="GO" id="GO:0097730">
    <property type="term" value="C:non-motile cilium"/>
    <property type="evidence" value="ECO:0007669"/>
    <property type="project" value="TreeGrafter"/>
</dbReference>
<accession>A0A8J4TAY7</accession>
<keyword evidence="5" id="KW-0677">Repeat</keyword>
<keyword evidence="11" id="KW-1185">Reference proteome</keyword>
<dbReference type="PANTHER" id="PTHR12764:SF5">
    <property type="entry name" value="LD29485P"/>
    <property type="match status" value="1"/>
</dbReference>
<proteinExistence type="predicted"/>
<dbReference type="PROSITE" id="PS50082">
    <property type="entry name" value="WD_REPEATS_2"/>
    <property type="match status" value="1"/>
</dbReference>
<dbReference type="InterPro" id="IPR036322">
    <property type="entry name" value="WD40_repeat_dom_sf"/>
</dbReference>
<dbReference type="InterPro" id="IPR056159">
    <property type="entry name" value="Beta-prop_IFT121_TULP_N"/>
</dbReference>
<gene>
    <name evidence="10" type="ORF">PHET_08930</name>
</gene>
<dbReference type="InterPro" id="IPR039857">
    <property type="entry name" value="Ift122/121"/>
</dbReference>
<evidence type="ECO:0000313" key="10">
    <source>
        <dbReference type="EMBL" id="KAF5397437.1"/>
    </source>
</evidence>
<evidence type="ECO:0000256" key="7">
    <source>
        <dbReference type="ARBA" id="ARBA00023273"/>
    </source>
</evidence>
<dbReference type="AlphaFoldDB" id="A0A8J4TAY7"/>
<evidence type="ECO:0000256" key="2">
    <source>
        <dbReference type="ARBA" id="ARBA00004496"/>
    </source>
</evidence>
<name>A0A8J4TAY7_9TREM</name>
<evidence type="ECO:0000256" key="4">
    <source>
        <dbReference type="ARBA" id="ARBA00022574"/>
    </source>
</evidence>
<evidence type="ECO:0000259" key="9">
    <source>
        <dbReference type="Pfam" id="PF24797"/>
    </source>
</evidence>
<dbReference type="Pfam" id="PF24797">
    <property type="entry name" value="Beta-prop_WDR35_TULP_N"/>
    <property type="match status" value="1"/>
</dbReference>
<evidence type="ECO:0000256" key="1">
    <source>
        <dbReference type="ARBA" id="ARBA00004138"/>
    </source>
</evidence>
<dbReference type="PANTHER" id="PTHR12764">
    <property type="entry name" value="WD REPEAT DOMAIN-RELATED"/>
    <property type="match status" value="1"/>
</dbReference>
<dbReference type="InterPro" id="IPR015943">
    <property type="entry name" value="WD40/YVTN_repeat-like_dom_sf"/>
</dbReference>
<keyword evidence="6" id="KW-0969">Cilium</keyword>
<dbReference type="Gene3D" id="2.130.10.10">
    <property type="entry name" value="YVTN repeat-like/Quinoprotein amine dehydrogenase"/>
    <property type="match status" value="1"/>
</dbReference>
<evidence type="ECO:0000256" key="6">
    <source>
        <dbReference type="ARBA" id="ARBA00023069"/>
    </source>
</evidence>
<comment type="subcellular location">
    <subcellularLocation>
        <location evidence="1">Cell projection</location>
        <location evidence="1">Cilium</location>
    </subcellularLocation>
    <subcellularLocation>
        <location evidence="2">Cytoplasm</location>
    </subcellularLocation>
</comment>
<keyword evidence="3" id="KW-0963">Cytoplasm</keyword>
<dbReference type="GO" id="GO:1905515">
    <property type="term" value="P:non-motile cilium assembly"/>
    <property type="evidence" value="ECO:0007669"/>
    <property type="project" value="TreeGrafter"/>
</dbReference>
<keyword evidence="4 8" id="KW-0853">WD repeat</keyword>
<evidence type="ECO:0000256" key="8">
    <source>
        <dbReference type="PROSITE-ProRule" id="PRU00221"/>
    </source>
</evidence>
<evidence type="ECO:0000256" key="3">
    <source>
        <dbReference type="ARBA" id="ARBA00022490"/>
    </source>
</evidence>
<dbReference type="GO" id="GO:0061512">
    <property type="term" value="P:protein localization to cilium"/>
    <property type="evidence" value="ECO:0007669"/>
    <property type="project" value="TreeGrafter"/>
</dbReference>
<dbReference type="SUPFAM" id="SSF50978">
    <property type="entry name" value="WD40 repeat-like"/>
    <property type="match status" value="1"/>
</dbReference>
<dbReference type="OrthoDB" id="6273981at2759"/>
<dbReference type="EMBL" id="LUCH01006266">
    <property type="protein sequence ID" value="KAF5397437.1"/>
    <property type="molecule type" value="Genomic_DNA"/>
</dbReference>
<dbReference type="InterPro" id="IPR001680">
    <property type="entry name" value="WD40_rpt"/>
</dbReference>
<dbReference type="GO" id="GO:0035721">
    <property type="term" value="P:intraciliary retrograde transport"/>
    <property type="evidence" value="ECO:0007669"/>
    <property type="project" value="TreeGrafter"/>
</dbReference>
<feature type="repeat" description="WD" evidence="8">
    <location>
        <begin position="5"/>
        <end position="36"/>
    </location>
</feature>
<keyword evidence="7" id="KW-0966">Cell projection</keyword>
<organism evidence="10 11">
    <name type="scientific">Paragonimus heterotremus</name>
    <dbReference type="NCBI Taxonomy" id="100268"/>
    <lineage>
        <taxon>Eukaryota</taxon>
        <taxon>Metazoa</taxon>
        <taxon>Spiralia</taxon>
        <taxon>Lophotrochozoa</taxon>
        <taxon>Platyhelminthes</taxon>
        <taxon>Trematoda</taxon>
        <taxon>Digenea</taxon>
        <taxon>Plagiorchiida</taxon>
        <taxon>Troglotremata</taxon>
        <taxon>Troglotrematidae</taxon>
        <taxon>Paragonimus</taxon>
    </lineage>
</organism>
<feature type="domain" description="IFT121/TULP4 N-terminal" evidence="9">
    <location>
        <begin position="1"/>
        <end position="248"/>
    </location>
</feature>
<dbReference type="Proteomes" id="UP000748531">
    <property type="component" value="Unassembled WGS sequence"/>
</dbReference>